<feature type="compositionally biased region" description="Basic and acidic residues" evidence="1">
    <location>
        <begin position="12"/>
        <end position="24"/>
    </location>
</feature>
<feature type="compositionally biased region" description="Polar residues" evidence="1">
    <location>
        <begin position="188"/>
        <end position="199"/>
    </location>
</feature>
<feature type="compositionally biased region" description="Polar residues" evidence="1">
    <location>
        <begin position="237"/>
        <end position="248"/>
    </location>
</feature>
<feature type="region of interest" description="Disordered" evidence="1">
    <location>
        <begin position="1"/>
        <end position="50"/>
    </location>
</feature>
<proteinExistence type="predicted"/>
<keyword evidence="3" id="KW-1185">Reference proteome</keyword>
<reference evidence="2" key="1">
    <citation type="submission" date="2020-06" db="EMBL/GenBank/DDBJ databases">
        <authorList>
            <consortium name="Plant Systems Biology data submission"/>
        </authorList>
    </citation>
    <scope>NUCLEOTIDE SEQUENCE</scope>
    <source>
        <strain evidence="2">D6</strain>
    </source>
</reference>
<feature type="compositionally biased region" description="Polar residues" evidence="1">
    <location>
        <begin position="39"/>
        <end position="50"/>
    </location>
</feature>
<protein>
    <submittedName>
        <fullName evidence="2">Uncharacterized protein</fullName>
    </submittedName>
</protein>
<feature type="region of interest" description="Disordered" evidence="1">
    <location>
        <begin position="170"/>
        <end position="211"/>
    </location>
</feature>
<feature type="region of interest" description="Disordered" evidence="1">
    <location>
        <begin position="237"/>
        <end position="274"/>
    </location>
</feature>
<comment type="caution">
    <text evidence="2">The sequence shown here is derived from an EMBL/GenBank/DDBJ whole genome shotgun (WGS) entry which is preliminary data.</text>
</comment>
<dbReference type="Proteomes" id="UP001153069">
    <property type="component" value="Unassembled WGS sequence"/>
</dbReference>
<evidence type="ECO:0000313" key="2">
    <source>
        <dbReference type="EMBL" id="CAB9530790.1"/>
    </source>
</evidence>
<gene>
    <name evidence="2" type="ORF">SEMRO_3044_G342710.1</name>
</gene>
<sequence>MEPRHSTRRTKSSIELRNLFEKRPVTPTETTETETTETSSNDDNASEGSGQDFSREAFLLSLRQTLGCRPRKNSGTPFFDYIVLGNEELSPGWLRKELVAHEQPKIQEDEKKLLLVIFLALSGNGWGDGNAPTELLTVAWGVSKPAIRRAFTSALDCNFLPWIIGSNSSIDDDSEEEDNRKRPARPGSKQSDNQSNNVFSPEFVNRGPKRRDLRATPSVFTAEETLASPASVLLSPAGSTCSPVSTGTAEADDTVRSPISPVQRNGRQHHNGTRLDFNRVGKVDASIQTGNSCLLQVDASIQTDCQVNSTGVSTQTDFYSRLQVDASIQTDCQVNSTDGSTQTDFSHGRLEADIQSNDISKDSEEEICRSLYILFRKKRQSLSQCDVNNDNNDNLNQPSKASLTASAELITLRPYKNGTPLKIMRIKETRQGAGDKKGRKRRGKGHLVEVLINNLGLTKDETVTLVQSIGSRRNLHVLKKDDCTLTISQCAAMMLYLPVTARGLERLQRFVRWALPTIGSTLMPQSLRKNITKYSMDMFHLELGFELVSLEIGGSTRNQRCLHVWIKQPAVALQRLTQSALVAGRFEESISFSNHNEEIIVIQGSDRGGDITCNLVRIANRSSGNSSQHCLPLSFYEYGKEGYHNLEQTIFNKHKPTREFLQRLLDKEYYMIVVTIHDDAGAVEDAQCAMVRFIVRSSTSRRISLVRYDEDETGSVDGEIDIIDSTLPSAFQLLNSTEEESLGVNQDVSTHLTLQMVAEATTNDEEATTNDEDDKTTVVYTGFVLRNCVGRVIHAQPFTDSLAAGPASNTVKIRCLQVRCFTADDIKCNSTLMGQGTASVMCPCTICIARKKEFASCLTKPREELPGYADPKLYSEFIAEAGGRAEWMRLNSTGQAKTMKTKYCSVVYEPLLYTPPDLNTCSGMHVSSGLLTHCTVKMLEQLGQIDMATPWLQDLREMLEEAKEFIATSTSKTEKLRKRDTAFVRDMSAAASMAPNGVTEMTNELQAERNKIASILLALTKARDAAKLFVEKGKDFLAGVAKKTKTRIIGRATYGFRKAYEVDGRVCFRVENSGFELSNGDGIRVLERSDMIVNRMSKVYDDNPQLQRSVNKLMGIFQQLTGLLYTISVSMKSQRKWTPEDCDQFEDAARQYATLWLSFTGKTDPDETPIFNKLHVLVSHATLFVRNHGMLGRCSEEGFESSHKCIESVRKPLNCMTSTEARANTIYRRIMLQSRPDIESTFEGINATFTKAKRGPYNKDASRMKTADAAPTAKDVGGLSLPDGFIQSILKWICHQGNLEGSF</sequence>
<feature type="compositionally biased region" description="Basic residues" evidence="1">
    <location>
        <begin position="1"/>
        <end position="11"/>
    </location>
</feature>
<organism evidence="2 3">
    <name type="scientific">Seminavis robusta</name>
    <dbReference type="NCBI Taxonomy" id="568900"/>
    <lineage>
        <taxon>Eukaryota</taxon>
        <taxon>Sar</taxon>
        <taxon>Stramenopiles</taxon>
        <taxon>Ochrophyta</taxon>
        <taxon>Bacillariophyta</taxon>
        <taxon>Bacillariophyceae</taxon>
        <taxon>Bacillariophycidae</taxon>
        <taxon>Naviculales</taxon>
        <taxon>Naviculaceae</taxon>
        <taxon>Seminavis</taxon>
    </lineage>
</organism>
<dbReference type="EMBL" id="CAICTM010003042">
    <property type="protein sequence ID" value="CAB9530790.1"/>
    <property type="molecule type" value="Genomic_DNA"/>
</dbReference>
<accession>A0A9N8F2J1</accession>
<evidence type="ECO:0000313" key="3">
    <source>
        <dbReference type="Proteomes" id="UP001153069"/>
    </source>
</evidence>
<name>A0A9N8F2J1_9STRA</name>
<evidence type="ECO:0000256" key="1">
    <source>
        <dbReference type="SAM" id="MobiDB-lite"/>
    </source>
</evidence>